<organism evidence="2 3">
    <name type="scientific">Crassostrea virginica</name>
    <name type="common">Eastern oyster</name>
    <dbReference type="NCBI Taxonomy" id="6565"/>
    <lineage>
        <taxon>Eukaryota</taxon>
        <taxon>Metazoa</taxon>
        <taxon>Spiralia</taxon>
        <taxon>Lophotrochozoa</taxon>
        <taxon>Mollusca</taxon>
        <taxon>Bivalvia</taxon>
        <taxon>Autobranchia</taxon>
        <taxon>Pteriomorphia</taxon>
        <taxon>Ostreida</taxon>
        <taxon>Ostreoidea</taxon>
        <taxon>Ostreidae</taxon>
        <taxon>Crassostrea</taxon>
    </lineage>
</organism>
<evidence type="ECO:0000313" key="2">
    <source>
        <dbReference type="Proteomes" id="UP000694844"/>
    </source>
</evidence>
<name>A0A8B8E4P2_CRAVI</name>
<gene>
    <name evidence="3" type="primary">LOC111131181</name>
</gene>
<protein>
    <submittedName>
        <fullName evidence="3">Uncharacterized protein LOC111131181 isoform X2</fullName>
    </submittedName>
</protein>
<sequence length="308" mass="34685">MKTTNLMPWFLYYTLCEVNLWIAVTGFCPDPNGNQVTWWVVYQQKSLPFIHFYSDSENNQDIQGIIAMDSSLSKGFWILHNNLFFPALNGSHFAEPGGKVWKDATIGDWTDNVFYVCISAGNEQEVRGMLTSILVGNAFFHHSNPSTLFKNEIYKKALNEHTSFHSSGSALPLMNSLYNHEYKIQPSNLFQFSSNVNPSGRVYVYTKPRGPLMGGKSYCNSRGRNSQQNFIGLAETNVKKANDFTAMETIFAISDNPASEEYGTTCFGQDVAAYTEIVTVMVCLTLPSLHKDLLRSSVVTTWFCSNEE</sequence>
<feature type="chain" id="PRO_5034596834" evidence="1">
    <location>
        <begin position="27"/>
        <end position="308"/>
    </location>
</feature>
<keyword evidence="1" id="KW-0732">Signal</keyword>
<evidence type="ECO:0000256" key="1">
    <source>
        <dbReference type="SAM" id="SignalP"/>
    </source>
</evidence>
<dbReference type="OrthoDB" id="6124172at2759"/>
<proteinExistence type="predicted"/>
<dbReference type="Proteomes" id="UP000694844">
    <property type="component" value="Chromosome 4"/>
</dbReference>
<keyword evidence="2" id="KW-1185">Reference proteome</keyword>
<feature type="signal peptide" evidence="1">
    <location>
        <begin position="1"/>
        <end position="26"/>
    </location>
</feature>
<dbReference type="RefSeq" id="XP_022334301.1">
    <property type="nucleotide sequence ID" value="XM_022478593.1"/>
</dbReference>
<evidence type="ECO:0000313" key="3">
    <source>
        <dbReference type="RefSeq" id="XP_022334301.1"/>
    </source>
</evidence>
<accession>A0A8B8E4P2</accession>
<reference evidence="3" key="1">
    <citation type="submission" date="2025-08" db="UniProtKB">
        <authorList>
            <consortium name="RefSeq"/>
        </authorList>
    </citation>
    <scope>IDENTIFICATION</scope>
    <source>
        <tissue evidence="3">Whole sample</tissue>
    </source>
</reference>
<dbReference type="AlphaFoldDB" id="A0A8B8E4P2"/>
<dbReference type="GeneID" id="111131181"/>